<feature type="transmembrane region" description="Helical" evidence="6">
    <location>
        <begin position="138"/>
        <end position="159"/>
    </location>
</feature>
<dbReference type="RefSeq" id="WP_216686747.1">
    <property type="nucleotide sequence ID" value="NZ_CAUPKR010000002.1"/>
</dbReference>
<feature type="transmembrane region" description="Helical" evidence="6">
    <location>
        <begin position="111"/>
        <end position="131"/>
    </location>
</feature>
<dbReference type="Pfam" id="PF02133">
    <property type="entry name" value="Transp_cyt_pur"/>
    <property type="match status" value="1"/>
</dbReference>
<feature type="transmembrane region" description="Helical" evidence="6">
    <location>
        <begin position="179"/>
        <end position="201"/>
    </location>
</feature>
<proteinExistence type="inferred from homology"/>
<feature type="transmembrane region" description="Helical" evidence="6">
    <location>
        <begin position="77"/>
        <end position="105"/>
    </location>
</feature>
<keyword evidence="8" id="KW-1185">Reference proteome</keyword>
<evidence type="ECO:0000313" key="7">
    <source>
        <dbReference type="EMBL" id="MBU6079954.1"/>
    </source>
</evidence>
<feature type="transmembrane region" description="Helical" evidence="6">
    <location>
        <begin position="34"/>
        <end position="56"/>
    </location>
</feature>
<feature type="transmembrane region" description="Helical" evidence="6">
    <location>
        <begin position="396"/>
        <end position="417"/>
    </location>
</feature>
<feature type="transmembrane region" description="Helical" evidence="6">
    <location>
        <begin position="213"/>
        <end position="239"/>
    </location>
</feature>
<dbReference type="InterPro" id="IPR001248">
    <property type="entry name" value="Pur-cyt_permease"/>
</dbReference>
<keyword evidence="5 6" id="KW-0472">Membrane</keyword>
<dbReference type="PANTHER" id="PTHR30569">
    <property type="entry name" value="CYTOSINE TRANSPORTER CODB"/>
    <property type="match status" value="1"/>
</dbReference>
<evidence type="ECO:0000256" key="2">
    <source>
        <dbReference type="ARBA" id="ARBA00008974"/>
    </source>
</evidence>
<dbReference type="EMBL" id="JAHLZF010000002">
    <property type="protein sequence ID" value="MBU6079954.1"/>
    <property type="molecule type" value="Genomic_DNA"/>
</dbReference>
<dbReference type="InterPro" id="IPR030191">
    <property type="entry name" value="CodB"/>
</dbReference>
<dbReference type="Proteomes" id="UP000812672">
    <property type="component" value="Unassembled WGS sequence"/>
</dbReference>
<evidence type="ECO:0000256" key="3">
    <source>
        <dbReference type="ARBA" id="ARBA00022692"/>
    </source>
</evidence>
<reference evidence="7 8" key="1">
    <citation type="journal article" date="2011" name="Int. J. Syst. Evol. Microbiol.">
        <title>Allobacillus halotolerans gen. nov., sp. nov. isolated from shrimp paste.</title>
        <authorList>
            <person name="Sheu S.Y."/>
            <person name="Arun A.B."/>
            <person name="Jiang S.R."/>
            <person name="Young C.C."/>
            <person name="Chen W.M."/>
        </authorList>
    </citation>
    <scope>NUCLEOTIDE SEQUENCE [LARGE SCALE GENOMIC DNA]</scope>
    <source>
        <strain evidence="7 8">LMG 24826</strain>
    </source>
</reference>
<protein>
    <submittedName>
        <fullName evidence="7">Cytosine permease</fullName>
    </submittedName>
</protein>
<keyword evidence="4 6" id="KW-1133">Transmembrane helix</keyword>
<dbReference type="PANTHER" id="PTHR30569:SF0">
    <property type="entry name" value="CYTOSINE PERMEASE"/>
    <property type="match status" value="1"/>
</dbReference>
<feature type="transmembrane region" description="Helical" evidence="6">
    <location>
        <begin position="330"/>
        <end position="349"/>
    </location>
</feature>
<gene>
    <name evidence="7" type="ORF">KQ486_02880</name>
</gene>
<evidence type="ECO:0000313" key="8">
    <source>
        <dbReference type="Proteomes" id="UP000812672"/>
    </source>
</evidence>
<evidence type="ECO:0000256" key="1">
    <source>
        <dbReference type="ARBA" id="ARBA00004141"/>
    </source>
</evidence>
<name>A0ABS6GLD5_9BACI</name>
<comment type="subcellular location">
    <subcellularLocation>
        <location evidence="1">Membrane</location>
        <topology evidence="1">Multi-pass membrane protein</topology>
    </subcellularLocation>
</comment>
<comment type="caution">
    <text evidence="7">The sequence shown here is derived from an EMBL/GenBank/DDBJ whole genome shotgun (WGS) entry which is preliminary data.</text>
</comment>
<sequence>MGANSNNASWYLGGSVAGAAFGGAILVALVANPIAYVILAIVGLMGYKIGVSTMALTRPAFGIKGSILPTSLNTIVFLGWAVVNTFIAVISMSFIFSDLFGWAAYGEPGSTGPMILGIIIMSVLNLIAISLGRQSIKVVERIGIAIIMVLGIWITWIVFQTHSLTEILDWTPPAEHSMPIGTAVDVMAAFSLAWVLGIAEFTRYTRTPKAATAAPLLGATTALIWFVFVGVVATVGAAITTGEFNPDNSDPSSLVSNLGLGWVALVMIIVACVTTNVVNLMAAGISITNVTKKIKPLHSVWAVTILAGFLMLIPLYMASFLDTFMMFLDYIGMALAALLGILLTDYFFVRKRKYEVNQLELKGGKYWYFKGVNLRAIFVWLVGVIFYLVINPLPLFAETVGAVYPTIVVTAVLYLIVSKINSKQ</sequence>
<feature type="transmembrane region" description="Helical" evidence="6">
    <location>
        <begin position="259"/>
        <end position="287"/>
    </location>
</feature>
<evidence type="ECO:0000256" key="4">
    <source>
        <dbReference type="ARBA" id="ARBA00022989"/>
    </source>
</evidence>
<comment type="similarity">
    <text evidence="2">Belongs to the purine-cytosine permease (2.A.39) family.</text>
</comment>
<feature type="transmembrane region" description="Helical" evidence="6">
    <location>
        <begin position="9"/>
        <end position="28"/>
    </location>
</feature>
<evidence type="ECO:0000256" key="5">
    <source>
        <dbReference type="ARBA" id="ARBA00023136"/>
    </source>
</evidence>
<accession>A0ABS6GLD5</accession>
<keyword evidence="3 6" id="KW-0812">Transmembrane</keyword>
<feature type="transmembrane region" description="Helical" evidence="6">
    <location>
        <begin position="299"/>
        <end position="318"/>
    </location>
</feature>
<feature type="transmembrane region" description="Helical" evidence="6">
    <location>
        <begin position="372"/>
        <end position="390"/>
    </location>
</feature>
<organism evidence="7 8">
    <name type="scientific">Allobacillus halotolerans</name>
    <dbReference type="NCBI Taxonomy" id="570278"/>
    <lineage>
        <taxon>Bacteria</taxon>
        <taxon>Bacillati</taxon>
        <taxon>Bacillota</taxon>
        <taxon>Bacilli</taxon>
        <taxon>Bacillales</taxon>
        <taxon>Bacillaceae</taxon>
        <taxon>Allobacillus</taxon>
    </lineage>
</organism>
<evidence type="ECO:0000256" key="6">
    <source>
        <dbReference type="SAM" id="Phobius"/>
    </source>
</evidence>